<dbReference type="EMBL" id="BTCM01000003">
    <property type="protein sequence ID" value="GMK56206.1"/>
    <property type="molecule type" value="Genomic_DNA"/>
</dbReference>
<dbReference type="FunFam" id="1.10.472.80:FF:000077">
    <property type="entry name" value="TBC1 domain family member"/>
    <property type="match status" value="1"/>
</dbReference>
<dbReference type="Gene3D" id="1.10.8.270">
    <property type="entry name" value="putative rabgap domain of human tbc1 domain family member 14 like domains"/>
    <property type="match status" value="1"/>
</dbReference>
<evidence type="ECO:0000256" key="1">
    <source>
        <dbReference type="ARBA" id="ARBA00022468"/>
    </source>
</evidence>
<dbReference type="Gene3D" id="1.10.472.80">
    <property type="entry name" value="Ypt/Rab-GAP domain of gyp1p, domain 3"/>
    <property type="match status" value="1"/>
</dbReference>
<dbReference type="SMART" id="SM00164">
    <property type="entry name" value="TBC"/>
    <property type="match status" value="1"/>
</dbReference>
<evidence type="ECO:0000313" key="4">
    <source>
        <dbReference type="EMBL" id="GMK56206.1"/>
    </source>
</evidence>
<dbReference type="InterPro" id="IPR000195">
    <property type="entry name" value="Rab-GAP-TBC_dom"/>
</dbReference>
<dbReference type="AlphaFoldDB" id="A0AAD3TTH4"/>
<accession>A0AAD3TTH4</accession>
<gene>
    <name evidence="4" type="primary">GYP7</name>
    <name evidence="4" type="ORF">CspeluHIS016_0300460</name>
</gene>
<comment type="caution">
    <text evidence="4">The sequence shown here is derived from an EMBL/GenBank/DDBJ whole genome shotgun (WGS) entry which is preliminary data.</text>
</comment>
<dbReference type="Pfam" id="PF00566">
    <property type="entry name" value="RabGAP-TBC"/>
    <property type="match status" value="1"/>
</dbReference>
<dbReference type="SUPFAM" id="SSF47923">
    <property type="entry name" value="Ypt/Rab-GAP domain of gyp1p"/>
    <property type="match status" value="2"/>
</dbReference>
<feature type="region of interest" description="Disordered" evidence="2">
    <location>
        <begin position="1"/>
        <end position="57"/>
    </location>
</feature>
<proteinExistence type="predicted"/>
<evidence type="ECO:0000256" key="2">
    <source>
        <dbReference type="SAM" id="MobiDB-lite"/>
    </source>
</evidence>
<dbReference type="PANTHER" id="PTHR22957:SF502">
    <property type="entry name" value="SMALL G PROTEIN SIGNALING MODULATOR 2-RELATED"/>
    <property type="match status" value="1"/>
</dbReference>
<reference evidence="4" key="1">
    <citation type="journal article" date="2023" name="BMC Genomics">
        <title>Chromosome-level genome assemblies of Cutaneotrichosporon spp. (Trichosporonales, Basidiomycota) reveal imbalanced evolution between nucleotide sequences and chromosome synteny.</title>
        <authorList>
            <person name="Kobayashi Y."/>
            <person name="Kayamori A."/>
            <person name="Aoki K."/>
            <person name="Shiwa Y."/>
            <person name="Matsutani M."/>
            <person name="Fujita N."/>
            <person name="Sugita T."/>
            <person name="Iwasaki W."/>
            <person name="Tanaka N."/>
            <person name="Takashima M."/>
        </authorList>
    </citation>
    <scope>NUCLEOTIDE SEQUENCE</scope>
    <source>
        <strain evidence="4">HIS016</strain>
    </source>
</reference>
<dbReference type="PROSITE" id="PS50086">
    <property type="entry name" value="TBC_RABGAP"/>
    <property type="match status" value="1"/>
</dbReference>
<keyword evidence="1" id="KW-0343">GTPase activation</keyword>
<feature type="compositionally biased region" description="Low complexity" evidence="2">
    <location>
        <begin position="22"/>
        <end position="36"/>
    </location>
</feature>
<reference evidence="4" key="2">
    <citation type="submission" date="2023-06" db="EMBL/GenBank/DDBJ databases">
        <authorList>
            <person name="Kobayashi Y."/>
            <person name="Kayamori A."/>
            <person name="Aoki K."/>
            <person name="Shiwa Y."/>
            <person name="Fujita N."/>
            <person name="Sugita T."/>
            <person name="Iwasaki W."/>
            <person name="Tanaka N."/>
            <person name="Takashima M."/>
        </authorList>
    </citation>
    <scope>NUCLEOTIDE SEQUENCE</scope>
    <source>
        <strain evidence="4">HIS016</strain>
    </source>
</reference>
<keyword evidence="5" id="KW-1185">Reference proteome</keyword>
<dbReference type="PANTHER" id="PTHR22957">
    <property type="entry name" value="TBC1 DOMAIN FAMILY MEMBER GTPASE-ACTIVATING PROTEIN"/>
    <property type="match status" value="1"/>
</dbReference>
<organism evidence="4 5">
    <name type="scientific">Cutaneotrichosporon spelunceum</name>
    <dbReference type="NCBI Taxonomy" id="1672016"/>
    <lineage>
        <taxon>Eukaryota</taxon>
        <taxon>Fungi</taxon>
        <taxon>Dikarya</taxon>
        <taxon>Basidiomycota</taxon>
        <taxon>Agaricomycotina</taxon>
        <taxon>Tremellomycetes</taxon>
        <taxon>Trichosporonales</taxon>
        <taxon>Trichosporonaceae</taxon>
        <taxon>Cutaneotrichosporon</taxon>
    </lineage>
</organism>
<name>A0AAD3TTH4_9TREE</name>
<feature type="domain" description="Rab-GAP TBC" evidence="3">
    <location>
        <begin position="475"/>
        <end position="731"/>
    </location>
</feature>
<dbReference type="GO" id="GO:0005096">
    <property type="term" value="F:GTPase activator activity"/>
    <property type="evidence" value="ECO:0007669"/>
    <property type="project" value="UniProtKB-KW"/>
</dbReference>
<dbReference type="Proteomes" id="UP001222932">
    <property type="component" value="Unassembled WGS sequence"/>
</dbReference>
<feature type="compositionally biased region" description="Basic and acidic residues" evidence="2">
    <location>
        <begin position="1"/>
        <end position="14"/>
    </location>
</feature>
<feature type="compositionally biased region" description="Basic and acidic residues" evidence="2">
    <location>
        <begin position="272"/>
        <end position="281"/>
    </location>
</feature>
<protein>
    <recommendedName>
        <fullName evidence="3">Rab-GAP TBC domain-containing protein</fullName>
    </recommendedName>
</protein>
<feature type="region of interest" description="Disordered" evidence="2">
    <location>
        <begin position="272"/>
        <end position="293"/>
    </location>
</feature>
<evidence type="ECO:0000259" key="3">
    <source>
        <dbReference type="PROSITE" id="PS50086"/>
    </source>
</evidence>
<feature type="region of interest" description="Disordered" evidence="2">
    <location>
        <begin position="577"/>
        <end position="597"/>
    </location>
</feature>
<dbReference type="InterPro" id="IPR035969">
    <property type="entry name" value="Rab-GAP_TBC_sf"/>
</dbReference>
<evidence type="ECO:0000313" key="5">
    <source>
        <dbReference type="Proteomes" id="UP001222932"/>
    </source>
</evidence>
<sequence>MARIDPKTLEETTRRVGALNVSGQRGSTGSSSGSRPASRDSRPATSSGEPSSSATEDRQARLIYVKSHVAIHPTQHPRDNITGLLGLVEVDRQVPQAPESGTATPASGKEILIVWVPDELFKRLPDEDRRKYERVEGRPQGTPTDEDGFVFVSLPAPKGEKYAFSVPITSIYSILVYSPSRTYYWYGSATFNLLGGVSLPTLYFHDDQTPLASTPKSSDPSASQWGFQPFLKVFPKHATLLRSRLVTPTNNRGGELWLVNPSRADREVHEAGYEEKGRWRGGDTTPPGAAYPPPVAPYPTLVSTSTTFPRDSLLVSLSNITNLARNTAQNVLNHPLAKPVVPHLPPAFRSLVHAPGEWQSSVPPRRGSSSGADVASEFEAARLYLARWARVVAEEGERSRRDELAARAASGEAITEDVTSLGVFSVLPGNRKMPKPTREPERPITAEEWDDFIATGKDELFVRQRIFRRGFSDMPNDQGARRRGWEVLLGVVPWSVEDGPSGLDRLSQRAERRDEVLRRKREEYEQLHKGWREKTKTGEAEDNWKEEWHRIDVDCRRTDRNQPLYAVMPEVVAAGDEEKEGGGAGEDIWSGHDKEEEGGHAPLNPHIAELREILMTYHVHAPDLGYVQGMSDLLSPIYSVFEGSAPEAFYALVGVMKQMESNFLRDQSGMRRQLSTLQQLIALMDPELHAHLDRTGSLNLFFCFRWILIAFKREFQFETVIRLWEVLWTNYYSNNFVLFVALAVLQSHREVIIRYLSEFDEVLKYANDLTGTIDLDTTLAQAEVLFLSFREIMAEIDKEGGTDNELRQRRGTLAANVSTSASSTAVERQSSARTVSPELYSLYYEHNTFRKINVEPMVLYM</sequence>